<dbReference type="SUPFAM" id="SSF53254">
    <property type="entry name" value="Phosphoglycerate mutase-like"/>
    <property type="match status" value="1"/>
</dbReference>
<gene>
    <name evidence="1" type="ORF">DFJ68_0832</name>
</gene>
<evidence type="ECO:0000313" key="2">
    <source>
        <dbReference type="Proteomes" id="UP000278440"/>
    </source>
</evidence>
<protein>
    <submittedName>
        <fullName evidence="1">Phosphohistidine phosphatase</fullName>
    </submittedName>
</protein>
<dbReference type="Gene3D" id="3.40.50.1240">
    <property type="entry name" value="Phosphoglycerate mutase-like"/>
    <property type="match status" value="1"/>
</dbReference>
<evidence type="ECO:0000313" key="1">
    <source>
        <dbReference type="EMBL" id="RKT77411.1"/>
    </source>
</evidence>
<dbReference type="EMBL" id="RBXT01000001">
    <property type="protein sequence ID" value="RKT77411.1"/>
    <property type="molecule type" value="Genomic_DNA"/>
</dbReference>
<accession>A0A495XS92</accession>
<dbReference type="Pfam" id="PF00300">
    <property type="entry name" value="His_Phos_1"/>
    <property type="match status" value="1"/>
</dbReference>
<comment type="caution">
    <text evidence="1">The sequence shown here is derived from an EMBL/GenBank/DDBJ whole genome shotgun (WGS) entry which is preliminary data.</text>
</comment>
<organism evidence="1 2">
    <name type="scientific">Terracoccus luteus</name>
    <dbReference type="NCBI Taxonomy" id="53356"/>
    <lineage>
        <taxon>Bacteria</taxon>
        <taxon>Bacillati</taxon>
        <taxon>Actinomycetota</taxon>
        <taxon>Actinomycetes</taxon>
        <taxon>Micrococcales</taxon>
        <taxon>Intrasporangiaceae</taxon>
        <taxon>Terracoccus</taxon>
    </lineage>
</organism>
<dbReference type="InterPro" id="IPR029033">
    <property type="entry name" value="His_PPase_superfam"/>
</dbReference>
<keyword evidence="2" id="KW-1185">Reference proteome</keyword>
<dbReference type="OrthoDB" id="9810154at2"/>
<dbReference type="Proteomes" id="UP000278440">
    <property type="component" value="Unassembled WGS sequence"/>
</dbReference>
<dbReference type="PANTHER" id="PTHR47623">
    <property type="entry name" value="OS09G0287300 PROTEIN"/>
    <property type="match status" value="1"/>
</dbReference>
<sequence length="174" mass="18728">MSSAAREKSLVLMRHAKAEEGVGLPDHDRALAPRGRRDAHAAGRWLADQGLVPDLVICSTAVRTRQTWEQACSGGAHAEFVEYRRSVYLGSTEQVLETLREDGGDTASVMVVGHNPTMAELTSRLCDGAGSTEAHDALSRGFETAGVAVLDYAGEWADLDAGTCHLRRFHLARG</sequence>
<dbReference type="RefSeq" id="WP_121031269.1">
    <property type="nucleotide sequence ID" value="NZ_RBXT01000001.1"/>
</dbReference>
<dbReference type="AlphaFoldDB" id="A0A495XS92"/>
<dbReference type="PANTHER" id="PTHR47623:SF1">
    <property type="entry name" value="OS09G0287300 PROTEIN"/>
    <property type="match status" value="1"/>
</dbReference>
<reference evidence="1 2" key="1">
    <citation type="submission" date="2018-10" db="EMBL/GenBank/DDBJ databases">
        <title>Sequencing the genomes of 1000 actinobacteria strains.</title>
        <authorList>
            <person name="Klenk H.-P."/>
        </authorList>
    </citation>
    <scope>NUCLEOTIDE SEQUENCE [LARGE SCALE GENOMIC DNA]</scope>
    <source>
        <strain evidence="1 2">DSM 44267</strain>
    </source>
</reference>
<name>A0A495XS92_9MICO</name>
<dbReference type="SMART" id="SM00855">
    <property type="entry name" value="PGAM"/>
    <property type="match status" value="1"/>
</dbReference>
<proteinExistence type="predicted"/>
<dbReference type="InterPro" id="IPR013078">
    <property type="entry name" value="His_Pase_superF_clade-1"/>
</dbReference>
<dbReference type="CDD" id="cd07067">
    <property type="entry name" value="HP_PGM_like"/>
    <property type="match status" value="1"/>
</dbReference>